<keyword evidence="4 7" id="KW-0812">Transmembrane</keyword>
<dbReference type="InterPro" id="IPR001640">
    <property type="entry name" value="Lgt"/>
</dbReference>
<dbReference type="GO" id="GO:0008961">
    <property type="term" value="F:phosphatidylglycerol-prolipoprotein diacylglyceryl transferase activity"/>
    <property type="evidence" value="ECO:0007669"/>
    <property type="project" value="UniProtKB-UniRule"/>
</dbReference>
<comment type="similarity">
    <text evidence="1 7">Belongs to the Lgt family.</text>
</comment>
<dbReference type="GO" id="GO:0005886">
    <property type="term" value="C:plasma membrane"/>
    <property type="evidence" value="ECO:0007669"/>
    <property type="project" value="UniProtKB-SubCell"/>
</dbReference>
<dbReference type="EC" id="2.5.1.145" evidence="7"/>
<feature type="transmembrane region" description="Helical" evidence="7">
    <location>
        <begin position="219"/>
        <end position="237"/>
    </location>
</feature>
<dbReference type="PANTHER" id="PTHR30589">
    <property type="entry name" value="PROLIPOPROTEIN DIACYLGLYCERYL TRANSFERASE"/>
    <property type="match status" value="1"/>
</dbReference>
<dbReference type="NCBIfam" id="TIGR00544">
    <property type="entry name" value="lgt"/>
    <property type="match status" value="1"/>
</dbReference>
<dbReference type="Pfam" id="PF01790">
    <property type="entry name" value="LGT"/>
    <property type="match status" value="1"/>
</dbReference>
<evidence type="ECO:0000313" key="8">
    <source>
        <dbReference type="EMBL" id="MBC2596112.1"/>
    </source>
</evidence>
<name>A0A842HI72_9BACT</name>
<evidence type="ECO:0000256" key="3">
    <source>
        <dbReference type="ARBA" id="ARBA00022679"/>
    </source>
</evidence>
<dbReference type="AlphaFoldDB" id="A0A842HI72"/>
<accession>A0A842HI72</accession>
<evidence type="ECO:0000313" key="9">
    <source>
        <dbReference type="Proteomes" id="UP000546464"/>
    </source>
</evidence>
<evidence type="ECO:0000256" key="2">
    <source>
        <dbReference type="ARBA" id="ARBA00022475"/>
    </source>
</evidence>
<dbReference type="UniPathway" id="UPA00664"/>
<evidence type="ECO:0000256" key="1">
    <source>
        <dbReference type="ARBA" id="ARBA00007150"/>
    </source>
</evidence>
<dbReference type="HAMAP" id="MF_01147">
    <property type="entry name" value="Lgt"/>
    <property type="match status" value="1"/>
</dbReference>
<feature type="transmembrane region" description="Helical" evidence="7">
    <location>
        <begin position="31"/>
        <end position="51"/>
    </location>
</feature>
<comment type="caution">
    <text evidence="8">The sequence shown here is derived from an EMBL/GenBank/DDBJ whole genome shotgun (WGS) entry which is preliminary data.</text>
</comment>
<keyword evidence="5 7" id="KW-1133">Transmembrane helix</keyword>
<evidence type="ECO:0000256" key="6">
    <source>
        <dbReference type="ARBA" id="ARBA00023136"/>
    </source>
</evidence>
<comment type="function">
    <text evidence="7">Catalyzes the transfer of the diacylglyceryl group from phosphatidylglycerol to the sulfhydryl group of the N-terminal cysteine of a prolipoprotein, the first step in the formation of mature lipoproteins.</text>
</comment>
<comment type="pathway">
    <text evidence="7">Protein modification; lipoprotein biosynthesis (diacylglyceryl transfer).</text>
</comment>
<reference evidence="8 9" key="1">
    <citation type="submission" date="2020-07" db="EMBL/GenBank/DDBJ databases">
        <authorList>
            <person name="Feng X."/>
        </authorList>
    </citation>
    <scope>NUCLEOTIDE SEQUENCE [LARGE SCALE GENOMIC DNA]</scope>
    <source>
        <strain evidence="8 9">JCM31066</strain>
    </source>
</reference>
<dbReference type="Proteomes" id="UP000546464">
    <property type="component" value="Unassembled WGS sequence"/>
</dbReference>
<sequence>MDAAELQYPVCDFDPILIHFPEWMPLPGVRWYGLAYVMGFVVGALLLRLYFKRGRSPLNPEQQMSLMTYIIIGTLVGGRLGYMLLYTPGAFFSNPLSFFKVWEGGMASHGGFVGIYLGVLLFSRKVGQSFWKIADITVTLAPAGILFGRVANFINGELWGKIAEVPWAFIFPKSMPEGTPLVLIPPRHPSQLYEAFFEGLVLLVYLQARFWLTDPKKRAPGSLLGEFFMVYAVGRVISELFREPDEGISLILGLSRGTFYSVLTFAFGLGVVLYAQARKRRAASV</sequence>
<feature type="binding site" evidence="7">
    <location>
        <position position="149"/>
    </location>
    <ligand>
        <name>a 1,2-diacyl-sn-glycero-3-phospho-(1'-sn-glycerol)</name>
        <dbReference type="ChEBI" id="CHEBI:64716"/>
    </ligand>
</feature>
<dbReference type="RefSeq" id="WP_185677027.1">
    <property type="nucleotide sequence ID" value="NZ_JACHVB010000060.1"/>
</dbReference>
<keyword evidence="9" id="KW-1185">Reference proteome</keyword>
<keyword evidence="8" id="KW-0449">Lipoprotein</keyword>
<evidence type="ECO:0000256" key="5">
    <source>
        <dbReference type="ARBA" id="ARBA00022989"/>
    </source>
</evidence>
<comment type="catalytic activity">
    <reaction evidence="7">
        <text>L-cysteinyl-[prolipoprotein] + a 1,2-diacyl-sn-glycero-3-phospho-(1'-sn-glycerol) = an S-1,2-diacyl-sn-glyceryl-L-cysteinyl-[prolipoprotein] + sn-glycerol 1-phosphate + H(+)</text>
        <dbReference type="Rhea" id="RHEA:56712"/>
        <dbReference type="Rhea" id="RHEA-COMP:14679"/>
        <dbReference type="Rhea" id="RHEA-COMP:14680"/>
        <dbReference type="ChEBI" id="CHEBI:15378"/>
        <dbReference type="ChEBI" id="CHEBI:29950"/>
        <dbReference type="ChEBI" id="CHEBI:57685"/>
        <dbReference type="ChEBI" id="CHEBI:64716"/>
        <dbReference type="ChEBI" id="CHEBI:140658"/>
        <dbReference type="EC" id="2.5.1.145"/>
    </reaction>
</comment>
<dbReference type="PANTHER" id="PTHR30589:SF0">
    <property type="entry name" value="PHOSPHATIDYLGLYCEROL--PROLIPOPROTEIN DIACYLGLYCERYL TRANSFERASE"/>
    <property type="match status" value="1"/>
</dbReference>
<feature type="transmembrane region" description="Helical" evidence="7">
    <location>
        <begin position="257"/>
        <end position="275"/>
    </location>
</feature>
<dbReference type="PROSITE" id="PS01311">
    <property type="entry name" value="LGT"/>
    <property type="match status" value="1"/>
</dbReference>
<evidence type="ECO:0000256" key="7">
    <source>
        <dbReference type="HAMAP-Rule" id="MF_01147"/>
    </source>
</evidence>
<comment type="subcellular location">
    <subcellularLocation>
        <location evidence="7">Cell membrane</location>
        <topology evidence="7">Multi-pass membrane protein</topology>
    </subcellularLocation>
</comment>
<proteinExistence type="inferred from homology"/>
<evidence type="ECO:0000256" key="4">
    <source>
        <dbReference type="ARBA" id="ARBA00022692"/>
    </source>
</evidence>
<organism evidence="8 9">
    <name type="scientific">Ruficoccus amylovorans</name>
    <dbReference type="NCBI Taxonomy" id="1804625"/>
    <lineage>
        <taxon>Bacteria</taxon>
        <taxon>Pseudomonadati</taxon>
        <taxon>Verrucomicrobiota</taxon>
        <taxon>Opitutia</taxon>
        <taxon>Puniceicoccales</taxon>
        <taxon>Cerasicoccaceae</taxon>
        <taxon>Ruficoccus</taxon>
    </lineage>
</organism>
<protein>
    <recommendedName>
        <fullName evidence="7">Phosphatidylglycerol--prolipoprotein diacylglyceryl transferase</fullName>
        <ecNumber evidence="7">2.5.1.145</ecNumber>
    </recommendedName>
</protein>
<gene>
    <name evidence="7 8" type="primary">lgt</name>
    <name evidence="8" type="ORF">H5P28_17730</name>
</gene>
<keyword evidence="2 7" id="KW-1003">Cell membrane</keyword>
<dbReference type="EMBL" id="JACHVB010000060">
    <property type="protein sequence ID" value="MBC2596112.1"/>
    <property type="molecule type" value="Genomic_DNA"/>
</dbReference>
<keyword evidence="6 7" id="KW-0472">Membrane</keyword>
<dbReference type="GO" id="GO:0042158">
    <property type="term" value="P:lipoprotein biosynthetic process"/>
    <property type="evidence" value="ECO:0007669"/>
    <property type="project" value="UniProtKB-UniRule"/>
</dbReference>
<feature type="transmembrane region" description="Helical" evidence="7">
    <location>
        <begin position="106"/>
        <end position="123"/>
    </location>
</feature>
<keyword evidence="3 7" id="KW-0808">Transferase</keyword>
<feature type="transmembrane region" description="Helical" evidence="7">
    <location>
        <begin position="63"/>
        <end position="86"/>
    </location>
</feature>